<evidence type="ECO:0000313" key="3">
    <source>
        <dbReference type="Proteomes" id="UP000006671"/>
    </source>
</evidence>
<gene>
    <name evidence="2" type="ORF">NAEGRDRAFT_68180</name>
</gene>
<dbReference type="OrthoDB" id="10393148at2759"/>
<dbReference type="EMBL" id="GG738871">
    <property type="protein sequence ID" value="EFC43870.1"/>
    <property type="molecule type" value="Genomic_DNA"/>
</dbReference>
<reference evidence="2 3" key="1">
    <citation type="journal article" date="2010" name="Cell">
        <title>The genome of Naegleria gruberi illuminates early eukaryotic versatility.</title>
        <authorList>
            <person name="Fritz-Laylin L.K."/>
            <person name="Prochnik S.E."/>
            <person name="Ginger M.L."/>
            <person name="Dacks J.B."/>
            <person name="Carpenter M.L."/>
            <person name="Field M.C."/>
            <person name="Kuo A."/>
            <person name="Paredez A."/>
            <person name="Chapman J."/>
            <person name="Pham J."/>
            <person name="Shu S."/>
            <person name="Neupane R."/>
            <person name="Cipriano M."/>
            <person name="Mancuso J."/>
            <person name="Tu H."/>
            <person name="Salamov A."/>
            <person name="Lindquist E."/>
            <person name="Shapiro H."/>
            <person name="Lucas S."/>
            <person name="Grigoriev I.V."/>
            <person name="Cande W.Z."/>
            <person name="Fulton C."/>
            <person name="Rokhsar D.S."/>
            <person name="Dawson S.C."/>
        </authorList>
    </citation>
    <scope>NUCLEOTIDE SEQUENCE [LARGE SCALE GENOMIC DNA]</scope>
    <source>
        <strain evidence="2 3">NEG-M</strain>
    </source>
</reference>
<dbReference type="OMA" id="WEGEWAP"/>
<proteinExistence type="predicted"/>
<evidence type="ECO:0000256" key="1">
    <source>
        <dbReference type="SAM" id="Phobius"/>
    </source>
</evidence>
<dbReference type="RefSeq" id="XP_002676614.1">
    <property type="nucleotide sequence ID" value="XM_002676568.1"/>
</dbReference>
<dbReference type="VEuPathDB" id="AmoebaDB:NAEGRDRAFT_68180"/>
<sequence length="203" mass="23135">MSENKQQETRIERVVVWEGEWAPVRRFFHSLLVLKDCTVKKTTSTIDATSKFVTETKDNTVKTTESTIESTLKWKDSNPQFVIPGLALLAIPFNLQPKAAIRNYALAAAFVSAVVYPKIFVGAFYKPRELFEGMFVNYQKQQDLKKEQLEQSIKQQQEVQQVINTSSDNTTKPVEVTIVEEPPKADTINTQFSEQTSVEENKV</sequence>
<dbReference type="KEGG" id="ngr:NAEGRDRAFT_68180"/>
<evidence type="ECO:0000313" key="2">
    <source>
        <dbReference type="EMBL" id="EFC43870.1"/>
    </source>
</evidence>
<keyword evidence="3" id="KW-1185">Reference proteome</keyword>
<keyword evidence="1" id="KW-0812">Transmembrane</keyword>
<dbReference type="Proteomes" id="UP000006671">
    <property type="component" value="Unassembled WGS sequence"/>
</dbReference>
<dbReference type="InParanoid" id="D2VHD7"/>
<protein>
    <submittedName>
        <fullName evidence="2">Predicted protein</fullName>
    </submittedName>
</protein>
<keyword evidence="1" id="KW-1133">Transmembrane helix</keyword>
<dbReference type="GeneID" id="8847722"/>
<accession>D2VHD7</accession>
<name>D2VHD7_NAEGR</name>
<dbReference type="AlphaFoldDB" id="D2VHD7"/>
<organism evidence="3">
    <name type="scientific">Naegleria gruberi</name>
    <name type="common">Amoeba</name>
    <dbReference type="NCBI Taxonomy" id="5762"/>
    <lineage>
        <taxon>Eukaryota</taxon>
        <taxon>Discoba</taxon>
        <taxon>Heterolobosea</taxon>
        <taxon>Tetramitia</taxon>
        <taxon>Eutetramitia</taxon>
        <taxon>Vahlkampfiidae</taxon>
        <taxon>Naegleria</taxon>
    </lineage>
</organism>
<feature type="transmembrane region" description="Helical" evidence="1">
    <location>
        <begin position="104"/>
        <end position="125"/>
    </location>
</feature>
<keyword evidence="1" id="KW-0472">Membrane</keyword>